<dbReference type="AlphaFoldDB" id="A0A4U6VVX6"/>
<gene>
    <name evidence="6" type="ORF">SEVIR_2G148800v2</name>
</gene>
<keyword evidence="3" id="KW-0934">Plastid</keyword>
<dbReference type="Gene3D" id="3.10.450.40">
    <property type="match status" value="1"/>
</dbReference>
<evidence type="ECO:0000256" key="2">
    <source>
        <dbReference type="ARBA" id="ARBA00022528"/>
    </source>
</evidence>
<keyword evidence="4" id="KW-0809">Transit peptide</keyword>
<dbReference type="Pfam" id="PF11523">
    <property type="entry name" value="DUF3223"/>
    <property type="match status" value="1"/>
</dbReference>
<name>A0A4U6VVX6_SETVI</name>
<dbReference type="Proteomes" id="UP000298652">
    <property type="component" value="Chromosome 2"/>
</dbReference>
<evidence type="ECO:0008006" key="8">
    <source>
        <dbReference type="Google" id="ProtNLM"/>
    </source>
</evidence>
<feature type="signal peptide" evidence="5">
    <location>
        <begin position="1"/>
        <end position="20"/>
    </location>
</feature>
<evidence type="ECO:0000313" key="7">
    <source>
        <dbReference type="Proteomes" id="UP000298652"/>
    </source>
</evidence>
<dbReference type="GO" id="GO:0009507">
    <property type="term" value="C:chloroplast"/>
    <property type="evidence" value="ECO:0007669"/>
    <property type="project" value="UniProtKB-SubCell"/>
</dbReference>
<accession>A0A4U6VVX6</accession>
<dbReference type="OMA" id="XHATSAA"/>
<organism evidence="6 7">
    <name type="scientific">Setaria viridis</name>
    <name type="common">Green bristlegrass</name>
    <name type="synonym">Setaria italica subsp. viridis</name>
    <dbReference type="NCBI Taxonomy" id="4556"/>
    <lineage>
        <taxon>Eukaryota</taxon>
        <taxon>Viridiplantae</taxon>
        <taxon>Streptophyta</taxon>
        <taxon>Embryophyta</taxon>
        <taxon>Tracheophyta</taxon>
        <taxon>Spermatophyta</taxon>
        <taxon>Magnoliopsida</taxon>
        <taxon>Liliopsida</taxon>
        <taxon>Poales</taxon>
        <taxon>Poaceae</taxon>
        <taxon>PACMAD clade</taxon>
        <taxon>Panicoideae</taxon>
        <taxon>Panicodae</taxon>
        <taxon>Paniceae</taxon>
        <taxon>Cenchrinae</taxon>
        <taxon>Setaria</taxon>
    </lineage>
</organism>
<evidence type="ECO:0000313" key="6">
    <source>
        <dbReference type="EMBL" id="TKW32119.1"/>
    </source>
</evidence>
<evidence type="ECO:0000256" key="4">
    <source>
        <dbReference type="ARBA" id="ARBA00022946"/>
    </source>
</evidence>
<keyword evidence="5" id="KW-0732">Signal</keyword>
<dbReference type="PANTHER" id="PTHR33415:SF23">
    <property type="entry name" value="OS09G0112400 PROTEIN"/>
    <property type="match status" value="1"/>
</dbReference>
<sequence length="187" mass="20667">MALAAALARAATLLLRGGGGVPPAASAAAVPGISLRIHRQLCGLSTVDEPAAAGEADPWEEAEAEILRDVEPVVELVKDILHSRRYENGGFLSPTEEKVVVEKVLSHHPCVDEKIGCGLDGIMVDRHPEFRQSRCLFVVRTNGDWVDFSYRKCLQAYIKEKYPSHADRFLQKHLVNRSSEPFRVQNL</sequence>
<evidence type="ECO:0000256" key="1">
    <source>
        <dbReference type="ARBA" id="ARBA00004229"/>
    </source>
</evidence>
<keyword evidence="7" id="KW-1185">Reference proteome</keyword>
<dbReference type="GO" id="GO:0009658">
    <property type="term" value="P:chloroplast organization"/>
    <property type="evidence" value="ECO:0007669"/>
    <property type="project" value="TreeGrafter"/>
</dbReference>
<dbReference type="FunFam" id="3.10.450.40:FF:000008">
    <property type="entry name" value="Protein DCL, chloroplastic"/>
    <property type="match status" value="1"/>
</dbReference>
<evidence type="ECO:0000256" key="3">
    <source>
        <dbReference type="ARBA" id="ARBA00022640"/>
    </source>
</evidence>
<dbReference type="Gramene" id="TKW32119">
    <property type="protein sequence ID" value="TKW32119"/>
    <property type="gene ID" value="SEVIR_2G148800v2"/>
</dbReference>
<comment type="subcellular location">
    <subcellularLocation>
        <location evidence="1">Plastid</location>
        <location evidence="1">Chloroplast</location>
    </subcellularLocation>
</comment>
<dbReference type="PANTHER" id="PTHR33415">
    <property type="entry name" value="PROTEIN EMBRYO DEFECTIVE 514"/>
    <property type="match status" value="1"/>
</dbReference>
<dbReference type="GO" id="GO:1901259">
    <property type="term" value="P:chloroplast rRNA processing"/>
    <property type="evidence" value="ECO:0007669"/>
    <property type="project" value="UniProtKB-ARBA"/>
</dbReference>
<evidence type="ECO:0000256" key="5">
    <source>
        <dbReference type="SAM" id="SignalP"/>
    </source>
</evidence>
<feature type="chain" id="PRO_5020976599" description="Protein DCL, chloroplastic" evidence="5">
    <location>
        <begin position="21"/>
        <end position="187"/>
    </location>
</feature>
<protein>
    <recommendedName>
        <fullName evidence="8">Protein DCL, chloroplastic</fullName>
    </recommendedName>
</protein>
<proteinExistence type="predicted"/>
<keyword evidence="2" id="KW-0150">Chloroplast</keyword>
<dbReference type="EMBL" id="CM016553">
    <property type="protein sequence ID" value="TKW32119.1"/>
    <property type="molecule type" value="Genomic_DNA"/>
</dbReference>
<dbReference type="InterPro" id="IPR044673">
    <property type="entry name" value="DCL-like"/>
</dbReference>
<reference evidence="6" key="1">
    <citation type="submission" date="2019-03" db="EMBL/GenBank/DDBJ databases">
        <title>WGS assembly of Setaria viridis.</title>
        <authorList>
            <person name="Huang P."/>
            <person name="Jenkins J."/>
            <person name="Grimwood J."/>
            <person name="Barry K."/>
            <person name="Healey A."/>
            <person name="Mamidi S."/>
            <person name="Sreedasyam A."/>
            <person name="Shu S."/>
            <person name="Feldman M."/>
            <person name="Wu J."/>
            <person name="Yu Y."/>
            <person name="Chen C."/>
            <person name="Johnson J."/>
            <person name="Rokhsar D."/>
            <person name="Baxter I."/>
            <person name="Schmutz J."/>
            <person name="Brutnell T."/>
            <person name="Kellogg E."/>
        </authorList>
    </citation>
    <scope>NUCLEOTIDE SEQUENCE [LARGE SCALE GENOMIC DNA]</scope>
</reference>